<evidence type="ECO:0000313" key="5">
    <source>
        <dbReference type="Proteomes" id="UP001185631"/>
    </source>
</evidence>
<evidence type="ECO:0000313" key="4">
    <source>
        <dbReference type="Proteomes" id="UP001146430"/>
    </source>
</evidence>
<sequence length="170" mass="17926">MATGPSVTKLSLSRRRLPRTLGFGAGLLACALAVYGIAGAVWGLFRPTLIGREVDDGGYAIDAMGNAQFIAFITFALITGVLGLLLGLIAYLRRQGRGLSMLLWVGVCALAGAASFYVFGGVTATHPPETPGEVVEFAPNFSPAIAWAVAPFMAMFAYWSTAFVSADEDW</sequence>
<dbReference type="RefSeq" id="WP_269945493.1">
    <property type="nucleotide sequence ID" value="NZ_JAKMUU010000001.1"/>
</dbReference>
<reference evidence="2" key="1">
    <citation type="submission" date="2022-02" db="EMBL/GenBank/DDBJ databases">
        <title>Corynebacterium sp. from urogenital microbiome.</title>
        <authorList>
            <person name="Cappelli E.A."/>
            <person name="Ribeiro T.G."/>
            <person name="Peixe L."/>
        </authorList>
    </citation>
    <scope>NUCLEOTIDE SEQUENCE</scope>
    <source>
        <strain evidence="2">C8Ua_181</strain>
    </source>
</reference>
<keyword evidence="5" id="KW-1185">Reference proteome</keyword>
<dbReference type="AlphaFoldDB" id="A0A9X3M8N6"/>
<feature type="transmembrane region" description="Helical" evidence="1">
    <location>
        <begin position="65"/>
        <end position="89"/>
    </location>
</feature>
<feature type="transmembrane region" description="Helical" evidence="1">
    <location>
        <begin position="144"/>
        <end position="166"/>
    </location>
</feature>
<evidence type="ECO:0000313" key="2">
    <source>
        <dbReference type="EMBL" id="MCZ9306266.1"/>
    </source>
</evidence>
<keyword evidence="1" id="KW-0472">Membrane</keyword>
<dbReference type="Proteomes" id="UP001146430">
    <property type="component" value="Unassembled WGS sequence"/>
</dbReference>
<evidence type="ECO:0000313" key="3">
    <source>
        <dbReference type="EMBL" id="MDV2423031.1"/>
    </source>
</evidence>
<dbReference type="EMBL" id="JAKMUU010000001">
    <property type="protein sequence ID" value="MCZ9306266.1"/>
    <property type="molecule type" value="Genomic_DNA"/>
</dbReference>
<feature type="transmembrane region" description="Helical" evidence="1">
    <location>
        <begin position="21"/>
        <end position="45"/>
    </location>
</feature>
<evidence type="ECO:0008006" key="6">
    <source>
        <dbReference type="Google" id="ProtNLM"/>
    </source>
</evidence>
<proteinExistence type="predicted"/>
<keyword evidence="1" id="KW-1133">Transmembrane helix</keyword>
<name>A0A9X3M8N6_9CORY</name>
<evidence type="ECO:0000256" key="1">
    <source>
        <dbReference type="SAM" id="Phobius"/>
    </source>
</evidence>
<accession>A0A9X3M8N6</accession>
<organism evidence="2 4">
    <name type="scientific">Corynebacterium curieae</name>
    <dbReference type="NCBI Taxonomy" id="2913500"/>
    <lineage>
        <taxon>Bacteria</taxon>
        <taxon>Bacillati</taxon>
        <taxon>Actinomycetota</taxon>
        <taxon>Actinomycetes</taxon>
        <taxon>Mycobacteriales</taxon>
        <taxon>Corynebacteriaceae</taxon>
        <taxon>Corynebacterium</taxon>
    </lineage>
</organism>
<gene>
    <name evidence="2" type="ORF">L8V01_02030</name>
    <name evidence="3" type="ORF">RAE13_01185</name>
</gene>
<dbReference type="Proteomes" id="UP001185631">
    <property type="component" value="Unassembled WGS sequence"/>
</dbReference>
<feature type="transmembrane region" description="Helical" evidence="1">
    <location>
        <begin position="101"/>
        <end position="124"/>
    </location>
</feature>
<keyword evidence="1" id="KW-0812">Transmembrane</keyword>
<protein>
    <recommendedName>
        <fullName evidence="6">DUF2567 domain-containing protein</fullName>
    </recommendedName>
</protein>
<dbReference type="EMBL" id="JAVBID010000001">
    <property type="protein sequence ID" value="MDV2423031.1"/>
    <property type="molecule type" value="Genomic_DNA"/>
</dbReference>
<reference evidence="3 5" key="2">
    <citation type="submission" date="2023-08" db="EMBL/GenBank/DDBJ databases">
        <title>Genomic characterization of the C. tuberculostearicum species complex, a ubiquitous member of the human skin microbiome.</title>
        <authorList>
            <person name="Ahmed N."/>
            <person name="Deming C."/>
            <person name="Conlan S."/>
            <person name="Segre J."/>
        </authorList>
    </citation>
    <scope>NUCLEOTIDE SEQUENCE [LARGE SCALE GENOMIC DNA]</scope>
    <source>
        <strain evidence="3 5">CTNIH19</strain>
    </source>
</reference>
<comment type="caution">
    <text evidence="2">The sequence shown here is derived from an EMBL/GenBank/DDBJ whole genome shotgun (WGS) entry which is preliminary data.</text>
</comment>